<dbReference type="AlphaFoldDB" id="A0A5J4TKJ3"/>
<proteinExistence type="predicted"/>
<dbReference type="EMBL" id="SNRW01030498">
    <property type="protein sequence ID" value="KAA6358015.1"/>
    <property type="molecule type" value="Genomic_DNA"/>
</dbReference>
<reference evidence="1 2" key="1">
    <citation type="submission" date="2019-03" db="EMBL/GenBank/DDBJ databases">
        <title>Single cell metagenomics reveals metabolic interactions within the superorganism composed of flagellate Streblomastix strix and complex community of Bacteroidetes bacteria on its surface.</title>
        <authorList>
            <person name="Treitli S.C."/>
            <person name="Kolisko M."/>
            <person name="Husnik F."/>
            <person name="Keeling P."/>
            <person name="Hampl V."/>
        </authorList>
    </citation>
    <scope>NUCLEOTIDE SEQUENCE [LARGE SCALE GENOMIC DNA]</scope>
    <source>
        <strain evidence="1">ST1C</strain>
    </source>
</reference>
<gene>
    <name evidence="1" type="ORF">EZS28_046458</name>
</gene>
<sequence>MLIIKVSNQLQGVTLQEISGQCFSNKNTDAIHGYGQQLVVGNSDTMRSLSTSEGNQIWKVFLDPLYGP</sequence>
<evidence type="ECO:0000313" key="2">
    <source>
        <dbReference type="Proteomes" id="UP000324800"/>
    </source>
</evidence>
<organism evidence="1 2">
    <name type="scientific">Streblomastix strix</name>
    <dbReference type="NCBI Taxonomy" id="222440"/>
    <lineage>
        <taxon>Eukaryota</taxon>
        <taxon>Metamonada</taxon>
        <taxon>Preaxostyla</taxon>
        <taxon>Oxymonadida</taxon>
        <taxon>Streblomastigidae</taxon>
        <taxon>Streblomastix</taxon>
    </lineage>
</organism>
<evidence type="ECO:0000313" key="1">
    <source>
        <dbReference type="EMBL" id="KAA6358015.1"/>
    </source>
</evidence>
<name>A0A5J4TKJ3_9EUKA</name>
<comment type="caution">
    <text evidence="1">The sequence shown here is derived from an EMBL/GenBank/DDBJ whole genome shotgun (WGS) entry which is preliminary data.</text>
</comment>
<accession>A0A5J4TKJ3</accession>
<protein>
    <submittedName>
        <fullName evidence="1">Uncharacterized protein</fullName>
    </submittedName>
</protein>
<dbReference type="Proteomes" id="UP000324800">
    <property type="component" value="Unassembled WGS sequence"/>
</dbReference>